<keyword evidence="3" id="KW-1185">Reference proteome</keyword>
<proteinExistence type="predicted"/>
<feature type="compositionally biased region" description="Basic residues" evidence="1">
    <location>
        <begin position="86"/>
        <end position="107"/>
    </location>
</feature>
<dbReference type="EMBL" id="OY731405">
    <property type="protein sequence ID" value="CAJ1970807.1"/>
    <property type="molecule type" value="Genomic_DNA"/>
</dbReference>
<organism evidence="2 3">
    <name type="scientific">Sphenostylis stenocarpa</name>
    <dbReference type="NCBI Taxonomy" id="92480"/>
    <lineage>
        <taxon>Eukaryota</taxon>
        <taxon>Viridiplantae</taxon>
        <taxon>Streptophyta</taxon>
        <taxon>Embryophyta</taxon>
        <taxon>Tracheophyta</taxon>
        <taxon>Spermatophyta</taxon>
        <taxon>Magnoliopsida</taxon>
        <taxon>eudicotyledons</taxon>
        <taxon>Gunneridae</taxon>
        <taxon>Pentapetalae</taxon>
        <taxon>rosids</taxon>
        <taxon>fabids</taxon>
        <taxon>Fabales</taxon>
        <taxon>Fabaceae</taxon>
        <taxon>Papilionoideae</taxon>
        <taxon>50 kb inversion clade</taxon>
        <taxon>NPAAA clade</taxon>
        <taxon>indigoferoid/millettioid clade</taxon>
        <taxon>Phaseoleae</taxon>
        <taxon>Sphenostylis</taxon>
    </lineage>
</organism>
<reference evidence="2" key="1">
    <citation type="submission" date="2023-10" db="EMBL/GenBank/DDBJ databases">
        <authorList>
            <person name="Domelevo Entfellner J.-B."/>
        </authorList>
    </citation>
    <scope>NUCLEOTIDE SEQUENCE</scope>
</reference>
<evidence type="ECO:0000313" key="3">
    <source>
        <dbReference type="Proteomes" id="UP001189624"/>
    </source>
</evidence>
<gene>
    <name evidence="2" type="ORF">AYBTSS11_LOCUS22797</name>
</gene>
<dbReference type="Gramene" id="rna-AYBTSS11_LOCUS22797">
    <property type="protein sequence ID" value="CAJ1970807.1"/>
    <property type="gene ID" value="gene-AYBTSS11_LOCUS22797"/>
</dbReference>
<evidence type="ECO:0000313" key="2">
    <source>
        <dbReference type="EMBL" id="CAJ1970807.1"/>
    </source>
</evidence>
<evidence type="ECO:0000256" key="1">
    <source>
        <dbReference type="SAM" id="MobiDB-lite"/>
    </source>
</evidence>
<sequence>MHCNIVKLANQLGWQTRVIGYVTIHFSLRASLLNFPKTIIITTIIIALPHVPLPLANALHVHKKPTSQKSNTPQNPFKGIHEAPHAHKVQNPHQPKQRRRKKSRKGTHQANPLEPRNKTEPGTFSEIAMNETEQEESKNEQEISKNEEGRSHNK</sequence>
<dbReference type="AlphaFoldDB" id="A0AA86VJP3"/>
<dbReference type="Proteomes" id="UP001189624">
    <property type="component" value="Chromosome 8"/>
</dbReference>
<name>A0AA86VJP3_9FABA</name>
<feature type="compositionally biased region" description="Basic and acidic residues" evidence="1">
    <location>
        <begin position="135"/>
        <end position="154"/>
    </location>
</feature>
<accession>A0AA86VJP3</accession>
<protein>
    <submittedName>
        <fullName evidence="2">Uncharacterized protein</fullName>
    </submittedName>
</protein>
<feature type="region of interest" description="Disordered" evidence="1">
    <location>
        <begin position="62"/>
        <end position="154"/>
    </location>
</feature>